<accession>A0A9D1K735</accession>
<reference evidence="3" key="2">
    <citation type="journal article" date="2021" name="PeerJ">
        <title>Extensive microbial diversity within the chicken gut microbiome revealed by metagenomics and culture.</title>
        <authorList>
            <person name="Gilroy R."/>
            <person name="Ravi A."/>
            <person name="Getino M."/>
            <person name="Pursley I."/>
            <person name="Horton D.L."/>
            <person name="Alikhan N.F."/>
            <person name="Baker D."/>
            <person name="Gharbi K."/>
            <person name="Hall N."/>
            <person name="Watson M."/>
            <person name="Adriaenssens E.M."/>
            <person name="Foster-Nyarko E."/>
            <person name="Jarju S."/>
            <person name="Secka A."/>
            <person name="Antonio M."/>
            <person name="Oren A."/>
            <person name="Chaudhuri R.R."/>
            <person name="La Ragione R."/>
            <person name="Hildebrand F."/>
            <person name="Pallen M.J."/>
        </authorList>
    </citation>
    <scope>NUCLEOTIDE SEQUENCE</scope>
    <source>
        <strain evidence="3">ChiHecec3B27-6122</strain>
    </source>
</reference>
<comment type="caution">
    <text evidence="3">The sequence shown here is derived from an EMBL/GenBank/DDBJ whole genome shotgun (WGS) entry which is preliminary data.</text>
</comment>
<proteinExistence type="predicted"/>
<protein>
    <submittedName>
        <fullName evidence="3">Ribulose-phosphate 3-epimerase</fullName>
    </submittedName>
</protein>
<dbReference type="InterPro" id="IPR011060">
    <property type="entry name" value="RibuloseP-bd_barrel"/>
</dbReference>
<dbReference type="InterPro" id="IPR000056">
    <property type="entry name" value="Ribul_P_3_epim-like"/>
</dbReference>
<dbReference type="Pfam" id="PF00834">
    <property type="entry name" value="Ribul_P_3_epim"/>
    <property type="match status" value="1"/>
</dbReference>
<dbReference type="PANTHER" id="PTHR11749">
    <property type="entry name" value="RIBULOSE-5-PHOSPHATE-3-EPIMERASE"/>
    <property type="match status" value="1"/>
</dbReference>
<dbReference type="CDD" id="cd00429">
    <property type="entry name" value="RPE"/>
    <property type="match status" value="1"/>
</dbReference>
<dbReference type="EMBL" id="DVJS01000010">
    <property type="protein sequence ID" value="HIS96418.1"/>
    <property type="molecule type" value="Genomic_DNA"/>
</dbReference>
<evidence type="ECO:0000256" key="2">
    <source>
        <dbReference type="ARBA" id="ARBA00023235"/>
    </source>
</evidence>
<sequence>MLREIGLSASMLCADPGDLEGDIRQINEARVSLMHTDIMDGHFVPNMTGGLDVADCIRSLAAAPCDFHLMVEDPADLIDDLQLRPGERLAFHIENDVDTEACIRRIQSSGALAGLAVNPGTPVSRVEPFMDKLDFLLVLIVNPGFKGQPVIPRTLEKLRLLRKLRDSRGLSLRFLVDGAVTPENLIEIVEAGADDIVCGPYTCFNKALGGIGPTLGLVKSILREHGYSTIETGGAAL</sequence>
<evidence type="ECO:0000313" key="3">
    <source>
        <dbReference type="EMBL" id="HIS96418.1"/>
    </source>
</evidence>
<keyword evidence="1" id="KW-0479">Metal-binding</keyword>
<evidence type="ECO:0000313" key="4">
    <source>
        <dbReference type="Proteomes" id="UP000886876"/>
    </source>
</evidence>
<name>A0A9D1K735_9FIRM</name>
<dbReference type="GO" id="GO:0005975">
    <property type="term" value="P:carbohydrate metabolic process"/>
    <property type="evidence" value="ECO:0007669"/>
    <property type="project" value="InterPro"/>
</dbReference>
<dbReference type="GO" id="GO:0046872">
    <property type="term" value="F:metal ion binding"/>
    <property type="evidence" value="ECO:0007669"/>
    <property type="project" value="UniProtKB-KW"/>
</dbReference>
<organism evidence="3 4">
    <name type="scientific">Candidatus Scatomorpha pullistercoris</name>
    <dbReference type="NCBI Taxonomy" id="2840929"/>
    <lineage>
        <taxon>Bacteria</taxon>
        <taxon>Bacillati</taxon>
        <taxon>Bacillota</taxon>
        <taxon>Clostridia</taxon>
        <taxon>Eubacteriales</taxon>
        <taxon>Candidatus Scatomorpha</taxon>
    </lineage>
</organism>
<gene>
    <name evidence="3" type="ORF">IAD42_00415</name>
</gene>
<dbReference type="InterPro" id="IPR013785">
    <property type="entry name" value="Aldolase_TIM"/>
</dbReference>
<dbReference type="Proteomes" id="UP000886876">
    <property type="component" value="Unassembled WGS sequence"/>
</dbReference>
<dbReference type="GO" id="GO:0016857">
    <property type="term" value="F:racemase and epimerase activity, acting on carbohydrates and derivatives"/>
    <property type="evidence" value="ECO:0007669"/>
    <property type="project" value="InterPro"/>
</dbReference>
<reference evidence="3" key="1">
    <citation type="submission" date="2020-10" db="EMBL/GenBank/DDBJ databases">
        <authorList>
            <person name="Gilroy R."/>
        </authorList>
    </citation>
    <scope>NUCLEOTIDE SEQUENCE</scope>
    <source>
        <strain evidence="3">ChiHecec3B27-6122</strain>
    </source>
</reference>
<dbReference type="SUPFAM" id="SSF51366">
    <property type="entry name" value="Ribulose-phoshate binding barrel"/>
    <property type="match status" value="1"/>
</dbReference>
<dbReference type="Gene3D" id="3.20.20.70">
    <property type="entry name" value="Aldolase class I"/>
    <property type="match status" value="1"/>
</dbReference>
<dbReference type="AlphaFoldDB" id="A0A9D1K735"/>
<evidence type="ECO:0000256" key="1">
    <source>
        <dbReference type="ARBA" id="ARBA00022723"/>
    </source>
</evidence>
<keyword evidence="2" id="KW-0413">Isomerase</keyword>